<accession>K4F775</accession>
<dbReference type="RefSeq" id="YP_006987548.1">
    <property type="nucleotide sequence ID" value="NC_019401.1"/>
</dbReference>
<gene>
    <name evidence="1" type="ORF">GAP32_439</name>
</gene>
<sequence length="77" mass="9114">MKNIKMYLLQRENRDDDYVGVLNGTNVMVVSDLLKHIWTNPDRFIAENLTFPYTLETYYGDVNILDTATLVWERDIE</sequence>
<dbReference type="EMBL" id="JN882285">
    <property type="protein sequence ID" value="AFC21893.1"/>
    <property type="molecule type" value="Genomic_DNA"/>
</dbReference>
<evidence type="ECO:0000313" key="2">
    <source>
        <dbReference type="Proteomes" id="UP000000457"/>
    </source>
</evidence>
<proteinExistence type="predicted"/>
<protein>
    <submittedName>
        <fullName evidence="1">Uncharacterized protein</fullName>
    </submittedName>
</protein>
<reference evidence="1 2" key="1">
    <citation type="journal article" date="2014" name="Virology">
        <title>Supersize me: Cronobacter sakazakii phage GAP32.</title>
        <authorList>
            <person name="Abbasifar R."/>
            <person name="Griffiths M.W."/>
            <person name="Sabour P.M."/>
            <person name="Ackermann H.-W."/>
            <person name="Vandersteegen K."/>
            <person name="Lavigne R."/>
            <person name="Noben J.-P."/>
            <person name="Villa A.A."/>
            <person name="Abbasifar A."/>
            <person name="Nash J.H.E."/>
            <person name="Kropinski A.M."/>
        </authorList>
    </citation>
    <scope>NUCLEOTIDE SEQUENCE [LARGE SCALE GENOMIC DNA]</scope>
    <source>
        <strain evidence="1">GAP-32</strain>
    </source>
</reference>
<dbReference type="GeneID" id="13994183"/>
<evidence type="ECO:0000313" key="1">
    <source>
        <dbReference type="EMBL" id="AFC21893.1"/>
    </source>
</evidence>
<dbReference type="KEGG" id="vg:13994183"/>
<organism evidence="1 2">
    <name type="scientific">Cronobacter phage vB_CsaM_GAP32</name>
    <dbReference type="NCBI Taxonomy" id="1141136"/>
    <lineage>
        <taxon>Viruses</taxon>
        <taxon>Duplodnaviria</taxon>
        <taxon>Heunggongvirae</taxon>
        <taxon>Uroviricota</taxon>
        <taxon>Caudoviricetes</taxon>
        <taxon>Mimasvirus</taxon>
        <taxon>Mimasvirus GAP32</taxon>
    </lineage>
</organism>
<dbReference type="Proteomes" id="UP000000457">
    <property type="component" value="Segment"/>
</dbReference>
<name>K4F775_9CAUD</name>
<keyword evidence="2" id="KW-1185">Reference proteome</keyword>